<dbReference type="Gene3D" id="1.10.1510.10">
    <property type="entry name" value="Uncharacterised protein YqeY/AIM41 PF09424, N-terminal domain"/>
    <property type="match status" value="1"/>
</dbReference>
<dbReference type="OrthoDB" id="4627951at2"/>
<dbReference type="AlphaFoldDB" id="A0A0H5RNH2"/>
<dbReference type="RefSeq" id="WP_090513296.1">
    <property type="nucleotide sequence ID" value="NZ_CWKH01000001.1"/>
</dbReference>
<sequence length="126" mass="13405">MTPAELWRENLRRSLLSARKARDTTSITAIRSALSAIDNAETPLPDQTDTRTGGPIAGAVSGLGSTEVARRVLSDREIRGLIQAEADERLAAPAEYIANGHDSRASDLQSQAAVLTRLLGQTPEGV</sequence>
<protein>
    <submittedName>
        <fullName evidence="2">Response regulator receiver protein</fullName>
    </submittedName>
</protein>
<dbReference type="STRING" id="146018.BN2156_02161"/>
<dbReference type="Proteomes" id="UP000199147">
    <property type="component" value="Unassembled WGS sequence"/>
</dbReference>
<organism evidence="2 3">
    <name type="scientific">Mycolicibacterium neworleansense</name>
    <dbReference type="NCBI Taxonomy" id="146018"/>
    <lineage>
        <taxon>Bacteria</taxon>
        <taxon>Bacillati</taxon>
        <taxon>Actinomycetota</taxon>
        <taxon>Actinomycetes</taxon>
        <taxon>Mycobacteriales</taxon>
        <taxon>Mycobacteriaceae</taxon>
        <taxon>Mycolicibacterium</taxon>
    </lineage>
</organism>
<name>A0A0H5RNH2_9MYCO</name>
<evidence type="ECO:0000313" key="3">
    <source>
        <dbReference type="Proteomes" id="UP000199147"/>
    </source>
</evidence>
<feature type="region of interest" description="Disordered" evidence="1">
    <location>
        <begin position="39"/>
        <end position="60"/>
    </location>
</feature>
<gene>
    <name evidence="2" type="ORF">BN2156_02161</name>
</gene>
<evidence type="ECO:0000313" key="2">
    <source>
        <dbReference type="EMBL" id="CRZ15301.1"/>
    </source>
</evidence>
<dbReference type="InterPro" id="IPR042184">
    <property type="entry name" value="YqeY/Aim41_N"/>
</dbReference>
<reference evidence="3" key="1">
    <citation type="submission" date="2015-07" db="EMBL/GenBank/DDBJ databases">
        <authorList>
            <person name="Urmite Genomes"/>
        </authorList>
    </citation>
    <scope>NUCLEOTIDE SEQUENCE [LARGE SCALE GENOMIC DNA]</scope>
    <source>
        <strain evidence="3">type strain: ATCC 49404</strain>
    </source>
</reference>
<accession>A0A0H5RNH2</accession>
<proteinExistence type="predicted"/>
<keyword evidence="3" id="KW-1185">Reference proteome</keyword>
<dbReference type="EMBL" id="CWKH01000001">
    <property type="protein sequence ID" value="CRZ15301.1"/>
    <property type="molecule type" value="Genomic_DNA"/>
</dbReference>
<evidence type="ECO:0000256" key="1">
    <source>
        <dbReference type="SAM" id="MobiDB-lite"/>
    </source>
</evidence>